<evidence type="ECO:0000256" key="10">
    <source>
        <dbReference type="ARBA" id="ARBA00022989"/>
    </source>
</evidence>
<feature type="compositionally biased region" description="Polar residues" evidence="18">
    <location>
        <begin position="666"/>
        <end position="682"/>
    </location>
</feature>
<dbReference type="GO" id="GO:0006281">
    <property type="term" value="P:DNA repair"/>
    <property type="evidence" value="ECO:0007669"/>
    <property type="project" value="InterPro"/>
</dbReference>
<evidence type="ECO:0000256" key="11">
    <source>
        <dbReference type="ARBA" id="ARBA00023136"/>
    </source>
</evidence>
<evidence type="ECO:0000256" key="20">
    <source>
        <dbReference type="SAM" id="SignalP"/>
    </source>
</evidence>
<dbReference type="Pfam" id="PF06087">
    <property type="entry name" value="Tyr-DNA_phospho"/>
    <property type="match status" value="1"/>
</dbReference>
<dbReference type="CDD" id="cd09194">
    <property type="entry name" value="PLDc_yTdp1_1"/>
    <property type="match status" value="1"/>
</dbReference>
<evidence type="ECO:0000256" key="2">
    <source>
        <dbReference type="ARBA" id="ARBA00004922"/>
    </source>
</evidence>
<comment type="catalytic activity">
    <reaction evidence="14">
        <text>an alpha-D-Glc-(1-&gt;3)-alpha-D-Glc-(1-&gt;3)-alpha-D-Man-(1-&gt;2)-alpha-D-Man-(1-&gt;2)-alpha-D-Man-(1-&gt;3)-[alpha-D-Man-(1-&gt;2)-alpha-D-Man-(1-&gt;3)-[alpha-D-Man-(1-&gt;2)-alpha-D-Man-(1-&gt;6)]-alpha-D-Man-(1-&gt;6)]-beta-D-Man-(1-&gt;4)-beta-D-GlcNAc-(1-&gt;4)-alpha-D-GlcNAc-diphospho-di-trans,poly-cis-dolichol + a di-trans,poly-cis-dolichyl beta-D-glucosyl phosphate = a alpha-D-Glc-(1-&gt;2)-alpha-D-Glc-(1-&gt;3)-alpha-D-Glc-(1-&gt;3)-alpha-D-Man-(1-&gt;2)-alpha-D-Man-(1-&gt;2)-alpha-D-Man-(1-&gt;3)-[alpha-D-Man-(1-&gt;2)-alpha-D-Man-(1-&gt;3)-[alpha-D-Man-(1-&gt;2)-alpha-D-Man-(1-&gt;6)]-alpha-D-Man-(1-&gt;6)]-beta-D-Man-(1-&gt;4)-beta-D-GlcNAc-(1-&gt;4)-alpha-D-GlcNAc-diphospho-di-trans,poly-cis-dolichol + a di-trans,poly-cis-dolichyl phosphate + H(+)</text>
        <dbReference type="Rhea" id="RHEA:29543"/>
        <dbReference type="Rhea" id="RHEA-COMP:19498"/>
        <dbReference type="Rhea" id="RHEA-COMP:19502"/>
        <dbReference type="Rhea" id="RHEA-COMP:19512"/>
        <dbReference type="Rhea" id="RHEA-COMP:19522"/>
        <dbReference type="ChEBI" id="CHEBI:15378"/>
        <dbReference type="ChEBI" id="CHEBI:57525"/>
        <dbReference type="ChEBI" id="CHEBI:57683"/>
        <dbReference type="ChEBI" id="CHEBI:132522"/>
        <dbReference type="ChEBI" id="CHEBI:132523"/>
        <dbReference type="EC" id="2.4.1.256"/>
    </reaction>
    <physiologicalReaction direction="left-to-right" evidence="14">
        <dbReference type="Rhea" id="RHEA:29544"/>
    </physiologicalReaction>
</comment>
<dbReference type="GO" id="GO:0005789">
    <property type="term" value="C:endoplasmic reticulum membrane"/>
    <property type="evidence" value="ECO:0007669"/>
    <property type="project" value="UniProtKB-SubCell"/>
</dbReference>
<evidence type="ECO:0000256" key="5">
    <source>
        <dbReference type="ARBA" id="ARBA00018512"/>
    </source>
</evidence>
<keyword evidence="10 19" id="KW-1133">Transmembrane helix</keyword>
<dbReference type="GeneID" id="63702219"/>
<comment type="subcellular location">
    <subcellularLocation>
        <location evidence="1">Endoplasmic reticulum membrane</location>
        <topology evidence="1">Multi-pass membrane protein</topology>
    </subcellularLocation>
</comment>
<dbReference type="InterPro" id="IPR016900">
    <property type="entry name" value="Alg10"/>
</dbReference>
<evidence type="ECO:0000256" key="8">
    <source>
        <dbReference type="ARBA" id="ARBA00022692"/>
    </source>
</evidence>
<keyword evidence="8 19" id="KW-0812">Transmembrane</keyword>
<evidence type="ECO:0000256" key="1">
    <source>
        <dbReference type="ARBA" id="ARBA00004477"/>
    </source>
</evidence>
<name>A0A017SKU1_ASPRC</name>
<feature type="binding site" evidence="16">
    <location>
        <position position="1053"/>
    </location>
    <ligand>
        <name>substrate</name>
    </ligand>
</feature>
<evidence type="ECO:0000256" key="15">
    <source>
        <dbReference type="PIRSR" id="PIRSR610347-1"/>
    </source>
</evidence>
<evidence type="ECO:0000313" key="22">
    <source>
        <dbReference type="Proteomes" id="UP000019804"/>
    </source>
</evidence>
<keyword evidence="20" id="KW-0732">Signal</keyword>
<protein>
    <recommendedName>
        <fullName evidence="5">Dol-P-Glc:Glc(2)Man(9)GlcNAc(2)-PP-Dol alpha-1,2-glucosyltransferase</fullName>
        <ecNumber evidence="4">2.4.1.256</ecNumber>
    </recommendedName>
    <alternativeName>
        <fullName evidence="12">Asparagine-linked glycosylation protein 10</fullName>
    </alternativeName>
</protein>
<evidence type="ECO:0000256" key="18">
    <source>
        <dbReference type="SAM" id="MobiDB-lite"/>
    </source>
</evidence>
<dbReference type="EMBL" id="KK088415">
    <property type="protein sequence ID" value="EYE97563.1"/>
    <property type="molecule type" value="Genomic_DNA"/>
</dbReference>
<feature type="transmembrane region" description="Helical" evidence="19">
    <location>
        <begin position="273"/>
        <end position="293"/>
    </location>
</feature>
<feature type="chain" id="PRO_5001499371" description="Dol-P-Glc:Glc(2)Man(9)GlcNAc(2)-PP-Dol alpha-1,2-glucosyltransferase" evidence="20">
    <location>
        <begin position="35"/>
        <end position="1178"/>
    </location>
</feature>
<feature type="transmembrane region" description="Helical" evidence="19">
    <location>
        <begin position="411"/>
        <end position="433"/>
    </location>
</feature>
<dbReference type="FunFam" id="3.30.870.10:FF:000038">
    <property type="entry name" value="Probable tyrosyl-DNA phosphodiesterase"/>
    <property type="match status" value="1"/>
</dbReference>
<feature type="site" description="Interaction with DNA" evidence="17">
    <location>
        <position position="1077"/>
    </location>
</feature>
<gene>
    <name evidence="21" type="ORF">EURHEDRAFT_529082</name>
</gene>
<evidence type="ECO:0000256" key="17">
    <source>
        <dbReference type="PIRSR" id="PIRSR610347-3"/>
    </source>
</evidence>
<dbReference type="CDD" id="cd09123">
    <property type="entry name" value="PLDc_Tdp1_2"/>
    <property type="match status" value="1"/>
</dbReference>
<evidence type="ECO:0000256" key="12">
    <source>
        <dbReference type="ARBA" id="ARBA00032069"/>
    </source>
</evidence>
<feature type="region of interest" description="Disordered" evidence="18">
    <location>
        <begin position="438"/>
        <end position="496"/>
    </location>
</feature>
<dbReference type="Gene3D" id="3.30.870.10">
    <property type="entry name" value="Endonuclease Chain A"/>
    <property type="match status" value="2"/>
</dbReference>
<feature type="signal peptide" evidence="20">
    <location>
        <begin position="1"/>
        <end position="34"/>
    </location>
</feature>
<keyword evidence="6" id="KW-0328">Glycosyltransferase</keyword>
<dbReference type="GO" id="GO:0005634">
    <property type="term" value="C:nucleus"/>
    <property type="evidence" value="ECO:0007669"/>
    <property type="project" value="InterPro"/>
</dbReference>
<dbReference type="GO" id="GO:0006488">
    <property type="term" value="P:dolichol-linked oligosaccharide biosynthetic process"/>
    <property type="evidence" value="ECO:0007669"/>
    <property type="project" value="InterPro"/>
</dbReference>
<evidence type="ECO:0000256" key="13">
    <source>
        <dbReference type="ARBA" id="ARBA00044727"/>
    </source>
</evidence>
<evidence type="ECO:0000256" key="7">
    <source>
        <dbReference type="ARBA" id="ARBA00022679"/>
    </source>
</evidence>
<evidence type="ECO:0000256" key="16">
    <source>
        <dbReference type="PIRSR" id="PIRSR610347-2"/>
    </source>
</evidence>
<evidence type="ECO:0000256" key="19">
    <source>
        <dbReference type="SAM" id="Phobius"/>
    </source>
</evidence>
<dbReference type="Pfam" id="PF04922">
    <property type="entry name" value="DIE2_ALG10"/>
    <property type="match status" value="1"/>
</dbReference>
<dbReference type="SUPFAM" id="SSF56024">
    <property type="entry name" value="Phospholipase D/nuclease"/>
    <property type="match status" value="2"/>
</dbReference>
<feature type="transmembrane region" description="Helical" evidence="19">
    <location>
        <begin position="358"/>
        <end position="377"/>
    </location>
</feature>
<dbReference type="HOGENOM" id="CLU_273306_0_0_1"/>
<feature type="transmembrane region" description="Helical" evidence="19">
    <location>
        <begin position="317"/>
        <end position="338"/>
    </location>
</feature>
<feature type="transmembrane region" description="Helical" evidence="19">
    <location>
        <begin position="146"/>
        <end position="167"/>
    </location>
</feature>
<keyword evidence="11 19" id="KW-0472">Membrane</keyword>
<feature type="compositionally biased region" description="Basic and acidic residues" evidence="18">
    <location>
        <begin position="460"/>
        <end position="475"/>
    </location>
</feature>
<dbReference type="AlphaFoldDB" id="A0A017SKU1"/>
<evidence type="ECO:0000256" key="14">
    <source>
        <dbReference type="ARBA" id="ARBA00048064"/>
    </source>
</evidence>
<organism evidence="21 22">
    <name type="scientific">Aspergillus ruber (strain CBS 135680)</name>
    <dbReference type="NCBI Taxonomy" id="1388766"/>
    <lineage>
        <taxon>Eukaryota</taxon>
        <taxon>Fungi</taxon>
        <taxon>Dikarya</taxon>
        <taxon>Ascomycota</taxon>
        <taxon>Pezizomycotina</taxon>
        <taxon>Eurotiomycetes</taxon>
        <taxon>Eurotiomycetidae</taxon>
        <taxon>Eurotiales</taxon>
        <taxon>Aspergillaceae</taxon>
        <taxon>Aspergillus</taxon>
        <taxon>Aspergillus subgen. Aspergillus</taxon>
    </lineage>
</organism>
<comment type="function">
    <text evidence="13">Dol-P-Glc:Glc(2)Man(9)GlcNAc(2)-PP-Dol alpha-1,2-glucosyltransferase that operates in the biosynthetic pathway of dolichol-linked oligosaccharides, the glycan precursors employed in protein asparagine (N)-glycosylation. The assembly of dolichol-linked oligosaccharides begins on the cytosolic side of the endoplasmic reticulum membrane and finishes in its lumen. The sequential addition of sugars to dolichol pyrophosphate produces dolichol-linked oligosaccharides containing fourteen sugars, including two GlcNAcs, nine mannoses and three glucoses. Once assembled, the oligosaccharide is transferred from the lipid to nascent proteins by oligosaccharyltransferases. In the lumen of the endoplasmic reticulum, adds the third and last glucose residue from dolichyl phosphate glucose (Dol-P-Glc) onto the lipid-linked oligosaccharide intermediate Glc(2)Man(9)GlcNAc(2)-PP-Dol to produce Glc(3)Man(9)GlcNAc(2)-PP-Dol.</text>
</comment>
<dbReference type="GO" id="GO:0106073">
    <property type="term" value="F:dolichyl pyrophosphate Glc2Man9GlcNAc2 alpha-1,2-glucosyltransferase activity"/>
    <property type="evidence" value="ECO:0007669"/>
    <property type="project" value="UniProtKB-EC"/>
</dbReference>
<keyword evidence="9" id="KW-0256">Endoplasmic reticulum</keyword>
<dbReference type="EC" id="2.4.1.256" evidence="4"/>
<feature type="active site" description="Proton donor/acceptor" evidence="15">
    <location>
        <position position="1051"/>
    </location>
</feature>
<comment type="similarity">
    <text evidence="3">Belongs to the ALG10 glucosyltransferase family.</text>
</comment>
<dbReference type="UniPathway" id="UPA00378"/>
<evidence type="ECO:0000256" key="6">
    <source>
        <dbReference type="ARBA" id="ARBA00022676"/>
    </source>
</evidence>
<proteinExistence type="inferred from homology"/>
<keyword evidence="7" id="KW-0808">Transferase</keyword>
<feature type="region of interest" description="Disordered" evidence="18">
    <location>
        <begin position="632"/>
        <end position="696"/>
    </location>
</feature>
<dbReference type="PANTHER" id="PTHR12989:SF10">
    <property type="entry name" value="DOL-P-GLC:GLC(2)MAN(9)GLCNAC(2)-PP-DOL ALPHA-1,2-GLUCOSYLTRANSFERASE-RELATED"/>
    <property type="match status" value="1"/>
</dbReference>
<comment type="pathway">
    <text evidence="2">Protein modification; protein glycosylation.</text>
</comment>
<evidence type="ECO:0000256" key="4">
    <source>
        <dbReference type="ARBA" id="ARBA00011967"/>
    </source>
</evidence>
<feature type="active site" description="Nucleophile" evidence="15">
    <location>
        <position position="797"/>
    </location>
</feature>
<dbReference type="InterPro" id="IPR010347">
    <property type="entry name" value="Tdp1"/>
</dbReference>
<evidence type="ECO:0000256" key="9">
    <source>
        <dbReference type="ARBA" id="ARBA00022824"/>
    </source>
</evidence>
<sequence>MSATLPDSGLSRAARYAVPFALLLIPLWKTRVSAVVPEPYLDEAFHVPQAQAYWAHKWTYWNPKITTPPGLYLWSYLICAAMLALRGSPTELGTDALRTTNVAATAVLLPWRLQSVLELLRNDRKSRPAGARLSHTVLNICLFPPLFFFSGLYYTDILALVVVVEAYNWQLKRATKKEFAPLQSFIFLFFGLVALVFRQTNIFWVSVFFGGLQVLRTLRLSTNRCNVSGLNEIAKKGFQNELYDPLVSDASFADYFKTTVSLATTALNNLPRVLVSVVPHFLILAAFGGFILWNNGVVLGHKEFHTAGLHLPQMLYIWPYFLFFSWPILAIPVANLVLPRSFLPKLLDYSFPKRQRGLPSSLTILAVVPVMLAAVHYNTIVHPFTLADNRHYVFYAFRILRYHPAIKYGAVLIYFLGAWAVISAFGFTTIAPAPRLMSMPPQSQQPPAPASDLAPTKPVTRKEKREQQKEADRKAKTNRKQVAPKQAAPPEQKDPVTPEVMARIQAHIATRQKQQLEPTRVSFVIIWLAATALSLVTAPLVEPRYFIIPWVMWRLHLPPQPIPAVYRLNRPEEEKEIVRAHVVAYSPLFLETLWFLAVNAVTGYVFLYKGFEWLQEPGMIQRFLWTKLSSSEHHESTNPDESPARNNGLASLHRSITPPPQRRQRSTGTTAVSDEIKTTGTSKQEEIPTTIHPSPIQLTHVRDLPASSGNNVDTVRLRDILGDPMIRECWQFNFLIDVDFLMIQFDEDVRDLVKVKVVHGSWKRDAPNRIRIDEQCSRYPNVEPIVAYMPEPFGTHHSKMMILLRHDDLAQVIIHTANMIPGDWANMTQAAWRSPLLPLLPNTSTPEGTGGYGSGARFKKDLLSYLNAYGRKKTGQLVKQLERFNFQAVRAALIASVPSKQKVETMNAKKQTLWGWPALKDIIRHVPLAPHSGTAHIVLQISSIASLGQTDKWLNDIFFDSLAQYSSPTPHPRFSIIFPTPDEIRRSLNGYGSGGSIHMKTQSAPQKKQLQYIRPYLRQWAGDSEFGLETSSAEAESIPRQEAGRRRAAPHIKTYIRFSDAGMESVDWAIVTSANLSTQAWGAAVNAQGEVRVCSWEIGVVVWPGLYVDGSPETKTAKMVPCFKQDRPAKTKSSLEDVLVGFRMPYDVPLTPYGPRDEPWCATASHPEPDWLGQTWDG</sequence>
<evidence type="ECO:0000313" key="21">
    <source>
        <dbReference type="EMBL" id="EYE97563.1"/>
    </source>
</evidence>
<reference evidence="22" key="1">
    <citation type="journal article" date="2014" name="Nat. Commun.">
        <title>Genomic adaptations of the halophilic Dead Sea filamentous fungus Eurotium rubrum.</title>
        <authorList>
            <person name="Kis-Papo T."/>
            <person name="Weig A.R."/>
            <person name="Riley R."/>
            <person name="Persoh D."/>
            <person name="Salamov A."/>
            <person name="Sun H."/>
            <person name="Lipzen A."/>
            <person name="Wasser S.P."/>
            <person name="Rambold G."/>
            <person name="Grigoriev I.V."/>
            <person name="Nevo E."/>
        </authorList>
    </citation>
    <scope>NUCLEOTIDE SEQUENCE [LARGE SCALE GENOMIC DNA]</scope>
    <source>
        <strain evidence="22">CBS 135680</strain>
    </source>
</reference>
<dbReference type="STRING" id="1388766.A0A017SKU1"/>
<dbReference type="RefSeq" id="XP_040641251.1">
    <property type="nucleotide sequence ID" value="XM_040787095.1"/>
</dbReference>
<dbReference type="FunFam" id="3.30.870.10:FF:000047">
    <property type="entry name" value="Probable tyrosyl-DNA phosphodiesterase"/>
    <property type="match status" value="1"/>
</dbReference>
<dbReference type="GO" id="GO:0008081">
    <property type="term" value="F:phosphoric diester hydrolase activity"/>
    <property type="evidence" value="ECO:0007669"/>
    <property type="project" value="InterPro"/>
</dbReference>
<dbReference type="Proteomes" id="UP000019804">
    <property type="component" value="Unassembled WGS sequence"/>
</dbReference>
<feature type="binding site" evidence="16">
    <location>
        <position position="799"/>
    </location>
    <ligand>
        <name>substrate</name>
    </ligand>
</feature>
<dbReference type="OrthoDB" id="4769at2759"/>
<keyword evidence="22" id="KW-1185">Reference proteome</keyword>
<accession>A0A017SKU1</accession>
<feature type="transmembrane region" description="Helical" evidence="19">
    <location>
        <begin position="179"/>
        <end position="196"/>
    </location>
</feature>
<dbReference type="PANTHER" id="PTHR12989">
    <property type="entry name" value="ALPHA-1,2-GLUCOSYLTRANSFERASE ALG10"/>
    <property type="match status" value="1"/>
</dbReference>
<evidence type="ECO:0000256" key="3">
    <source>
        <dbReference type="ARBA" id="ARBA00010600"/>
    </source>
</evidence>